<dbReference type="EMBL" id="CP099799">
    <property type="protein sequence ID" value="USS01497.1"/>
    <property type="molecule type" value="Genomic_DNA"/>
</dbReference>
<sequence length="365" mass="41550">MNKLSSKHFILFIIGATLISLKTYPSLFISIGGRDTWLCALVASIIFILYVYYIMNICKNTDTYDIKLIFTSSLSKTLGKILLFIFSINLFLSALESAAIEANALHSTFFIESPVWYALIFFLLPSIFLLNKNVRTIVIFVLVGVGSLIINSILFILLTQGYKNMDYVLPVLGNGLNKNFFITIALIIGSLSSFAITIPFMKYMIKNEHIKIHSLYASCISTGLIVVSILGIITSFGPLRSANIFYPEFVLGQRIQIGGFLEFGELFFLYQTVVGFFIKYILSTYGILIIYNKLFSNRKLFTLVYTFLIFVFSTFLGGSNFMLFKLLKYNEITNLIIFFVIPVIIFTIYNIKFKHRIKANLKNEN</sequence>
<dbReference type="GeneID" id="303561222"/>
<dbReference type="InterPro" id="IPR004761">
    <property type="entry name" value="Spore_GerAB"/>
</dbReference>
<feature type="transmembrane region" description="Helical" evidence="8">
    <location>
        <begin position="37"/>
        <end position="56"/>
    </location>
</feature>
<protein>
    <submittedName>
        <fullName evidence="10">Endospore germination permease</fullName>
    </submittedName>
    <submittedName>
        <fullName evidence="9">Spore gernimation protein</fullName>
    </submittedName>
</protein>
<dbReference type="EMBL" id="CP023671">
    <property type="protein sequence ID" value="AYE34904.1"/>
    <property type="molecule type" value="Genomic_DNA"/>
</dbReference>
<dbReference type="PANTHER" id="PTHR34975">
    <property type="entry name" value="SPORE GERMINATION PROTEIN A2"/>
    <property type="match status" value="1"/>
</dbReference>
<dbReference type="OrthoDB" id="2381188at2"/>
<evidence type="ECO:0000313" key="11">
    <source>
        <dbReference type="Proteomes" id="UP000280586"/>
    </source>
</evidence>
<gene>
    <name evidence="9" type="ORF">CP523_11055</name>
    <name evidence="10" type="ORF">NH397_03400</name>
</gene>
<dbReference type="GO" id="GO:0009847">
    <property type="term" value="P:spore germination"/>
    <property type="evidence" value="ECO:0007669"/>
    <property type="project" value="InterPro"/>
</dbReference>
<feature type="transmembrane region" description="Helical" evidence="8">
    <location>
        <begin position="180"/>
        <end position="203"/>
    </location>
</feature>
<evidence type="ECO:0000313" key="10">
    <source>
        <dbReference type="EMBL" id="USS01497.1"/>
    </source>
</evidence>
<accession>A0A9N7JLM2</accession>
<dbReference type="NCBIfam" id="TIGR00912">
    <property type="entry name" value="2A0309"/>
    <property type="match status" value="1"/>
</dbReference>
<dbReference type="Proteomes" id="UP001055437">
    <property type="component" value="Chromosome"/>
</dbReference>
<reference evidence="9 11" key="1">
    <citation type="submission" date="2017-09" db="EMBL/GenBank/DDBJ databases">
        <authorList>
            <person name="Thomas P."/>
            <person name="Seyboldt C."/>
        </authorList>
    </citation>
    <scope>NUCLEOTIDE SEQUENCE [LARGE SCALE GENOMIC DNA]</scope>
    <source>
        <strain evidence="9 11">DSM 7534</strain>
    </source>
</reference>
<evidence type="ECO:0000256" key="7">
    <source>
        <dbReference type="ARBA" id="ARBA00023136"/>
    </source>
</evidence>
<evidence type="ECO:0000256" key="1">
    <source>
        <dbReference type="ARBA" id="ARBA00004141"/>
    </source>
</evidence>
<feature type="transmembrane region" description="Helical" evidence="8">
    <location>
        <begin position="303"/>
        <end position="326"/>
    </location>
</feature>
<keyword evidence="7 8" id="KW-0472">Membrane</keyword>
<keyword evidence="6 8" id="KW-1133">Transmembrane helix</keyword>
<feature type="transmembrane region" description="Helical" evidence="8">
    <location>
        <begin position="268"/>
        <end position="291"/>
    </location>
</feature>
<dbReference type="Proteomes" id="UP000280586">
    <property type="component" value="Chromosome"/>
</dbReference>
<keyword evidence="5 8" id="KW-0812">Transmembrane</keyword>
<feature type="transmembrane region" description="Helical" evidence="8">
    <location>
        <begin position="332"/>
        <end position="351"/>
    </location>
</feature>
<keyword evidence="3" id="KW-0813">Transport</keyword>
<evidence type="ECO:0000313" key="12">
    <source>
        <dbReference type="Proteomes" id="UP001055437"/>
    </source>
</evidence>
<name>A0A9N7JLM2_CLOSE</name>
<feature type="transmembrane region" description="Helical" evidence="8">
    <location>
        <begin position="9"/>
        <end position="31"/>
    </location>
</feature>
<dbReference type="Pfam" id="PF03845">
    <property type="entry name" value="Spore_permease"/>
    <property type="match status" value="1"/>
</dbReference>
<evidence type="ECO:0000256" key="8">
    <source>
        <dbReference type="SAM" id="Phobius"/>
    </source>
</evidence>
<dbReference type="KEGG" id="csep:CP523_11055"/>
<reference evidence="10" key="2">
    <citation type="submission" date="2022-06" db="EMBL/GenBank/DDBJ databases">
        <authorList>
            <person name="Holder M.E."/>
            <person name="Ajami N.J."/>
            <person name="Petrosino J.F."/>
        </authorList>
    </citation>
    <scope>NUCLEOTIDE SEQUENCE</scope>
    <source>
        <strain evidence="10">RMA 8861</strain>
    </source>
</reference>
<organism evidence="9 11">
    <name type="scientific">Clostridium septicum</name>
    <dbReference type="NCBI Taxonomy" id="1504"/>
    <lineage>
        <taxon>Bacteria</taxon>
        <taxon>Bacillati</taxon>
        <taxon>Bacillota</taxon>
        <taxon>Clostridia</taxon>
        <taxon>Eubacteriales</taxon>
        <taxon>Clostridiaceae</taxon>
        <taxon>Clostridium</taxon>
    </lineage>
</organism>
<comment type="similarity">
    <text evidence="2">Belongs to the amino acid-polyamine-organocation (APC) superfamily. Spore germination protein (SGP) (TC 2.A.3.9) family.</text>
</comment>
<evidence type="ECO:0000256" key="4">
    <source>
        <dbReference type="ARBA" id="ARBA00022544"/>
    </source>
</evidence>
<feature type="transmembrane region" description="Helical" evidence="8">
    <location>
        <begin position="215"/>
        <end position="237"/>
    </location>
</feature>
<feature type="transmembrane region" description="Helical" evidence="8">
    <location>
        <begin position="138"/>
        <end position="160"/>
    </location>
</feature>
<proteinExistence type="inferred from homology"/>
<dbReference type="RefSeq" id="WP_066677100.1">
    <property type="nucleotide sequence ID" value="NZ_CABMIZ010000022.1"/>
</dbReference>
<dbReference type="PANTHER" id="PTHR34975:SF2">
    <property type="entry name" value="SPORE GERMINATION PROTEIN A2"/>
    <property type="match status" value="1"/>
</dbReference>
<dbReference type="GO" id="GO:0016020">
    <property type="term" value="C:membrane"/>
    <property type="evidence" value="ECO:0007669"/>
    <property type="project" value="UniProtKB-SubCell"/>
</dbReference>
<evidence type="ECO:0000256" key="5">
    <source>
        <dbReference type="ARBA" id="ARBA00022692"/>
    </source>
</evidence>
<evidence type="ECO:0000256" key="3">
    <source>
        <dbReference type="ARBA" id="ARBA00022448"/>
    </source>
</evidence>
<feature type="transmembrane region" description="Helical" evidence="8">
    <location>
        <begin position="77"/>
        <end position="95"/>
    </location>
</feature>
<dbReference type="AlphaFoldDB" id="A0A9N7JLM2"/>
<comment type="subcellular location">
    <subcellularLocation>
        <location evidence="1">Membrane</location>
        <topology evidence="1">Multi-pass membrane protein</topology>
    </subcellularLocation>
</comment>
<keyword evidence="4" id="KW-0309">Germination</keyword>
<feature type="transmembrane region" description="Helical" evidence="8">
    <location>
        <begin position="115"/>
        <end position="131"/>
    </location>
</feature>
<evidence type="ECO:0000256" key="2">
    <source>
        <dbReference type="ARBA" id="ARBA00007998"/>
    </source>
</evidence>
<keyword evidence="12" id="KW-1185">Reference proteome</keyword>
<evidence type="ECO:0000313" key="9">
    <source>
        <dbReference type="EMBL" id="AYE34904.1"/>
    </source>
</evidence>
<evidence type="ECO:0000256" key="6">
    <source>
        <dbReference type="ARBA" id="ARBA00022989"/>
    </source>
</evidence>